<dbReference type="PROSITE" id="PS51720">
    <property type="entry name" value="G_AIG1"/>
    <property type="match status" value="1"/>
</dbReference>
<dbReference type="FunFam" id="3.40.50.300:FF:000366">
    <property type="entry name" value="GTPase, IMAP family member 2"/>
    <property type="match status" value="1"/>
</dbReference>
<dbReference type="SUPFAM" id="SSF52540">
    <property type="entry name" value="P-loop containing nucleoside triphosphate hydrolases"/>
    <property type="match status" value="1"/>
</dbReference>
<evidence type="ECO:0000256" key="1">
    <source>
        <dbReference type="ARBA" id="ARBA00008535"/>
    </source>
</evidence>
<evidence type="ECO:0000259" key="4">
    <source>
        <dbReference type="PROSITE" id="PS51720"/>
    </source>
</evidence>
<evidence type="ECO:0000256" key="2">
    <source>
        <dbReference type="ARBA" id="ARBA00022741"/>
    </source>
</evidence>
<dbReference type="InterPro" id="IPR045058">
    <property type="entry name" value="GIMA/IAN/Toc"/>
</dbReference>
<reference evidence="5" key="2">
    <citation type="submission" date="2025-09" db="UniProtKB">
        <authorList>
            <consortium name="Ensembl"/>
        </authorList>
    </citation>
    <scope>IDENTIFICATION</scope>
</reference>
<evidence type="ECO:0000256" key="3">
    <source>
        <dbReference type="ARBA" id="ARBA00023134"/>
    </source>
</evidence>
<protein>
    <submittedName>
        <fullName evidence="5">Si:ch1073-322p19.1</fullName>
    </submittedName>
</protein>
<dbReference type="Gene3D" id="3.40.50.300">
    <property type="entry name" value="P-loop containing nucleotide triphosphate hydrolases"/>
    <property type="match status" value="1"/>
</dbReference>
<comment type="similarity">
    <text evidence="1">Belongs to the TRAFAC class TrmE-Era-EngA-EngB-Septin-like GTPase superfamily. AIG1/Toc34/Toc159-like paraseptin GTPase family. IAN subfamily.</text>
</comment>
<accession>A0A9J7YME5</accession>
<keyword evidence="2" id="KW-0547">Nucleotide-binding</keyword>
<sequence>MSANALPDQWSAEEEDRQLRLVLIGRTGSGKSTTGNTILGRPHFLSALRAGSVTRVCECGRAELREDEESGGGAMKSVLVVDMPGFGDTRLDETQVHAEIARCVALTAPGPHAFLLVTPLGRYTAEEDRAVTQTLRVFGEEALRHTVVLFTRGDELEDDGIESFLEHDSTPEPLKELLRVCGGRYCVFNNRAPQNRTQVNALLATVWRMVEDVGGACYTNSVFLHAERVIRDEQQRRMQRWRGHSRRQALRSALSRIRAEAALSGKVLERIKVLVAAGATGMAVGAVFGAAAPLAVAAGASVMGGASVGLAGVSAAGSAGVGKAFGAIVAAAAGKSAVALGAATGGVLGGSVGALAGAEAPGPREAALEALQQVGTMGAAVVGVAAGVGGAVGAGAALGAVLEGGVISAGEAVASNALVAAGNATVQPVTSSAAGIGATARILSAVGEIGRAAAGIALAGGLVIRVVKERVRSAENTTERSSYEIQWNNVCSRIETH</sequence>
<organism evidence="5 6">
    <name type="scientific">Cyprinus carpio carpio</name>
    <dbReference type="NCBI Taxonomy" id="630221"/>
    <lineage>
        <taxon>Eukaryota</taxon>
        <taxon>Metazoa</taxon>
        <taxon>Chordata</taxon>
        <taxon>Craniata</taxon>
        <taxon>Vertebrata</taxon>
        <taxon>Euteleostomi</taxon>
        <taxon>Actinopterygii</taxon>
        <taxon>Neopterygii</taxon>
        <taxon>Teleostei</taxon>
        <taxon>Ostariophysi</taxon>
        <taxon>Cypriniformes</taxon>
        <taxon>Cyprinidae</taxon>
        <taxon>Cyprininae</taxon>
        <taxon>Cyprinus</taxon>
    </lineage>
</organism>
<dbReference type="OMA" id="RKCDLES"/>
<dbReference type="CDD" id="cd01852">
    <property type="entry name" value="AIG1"/>
    <property type="match status" value="1"/>
</dbReference>
<dbReference type="Ensembl" id="ENSCCRT00000131702.1">
    <property type="protein sequence ID" value="ENSCCRP00000121057.1"/>
    <property type="gene ID" value="ENSCCRG00000063738.1"/>
</dbReference>
<dbReference type="Pfam" id="PF04548">
    <property type="entry name" value="AIG1"/>
    <property type="match status" value="1"/>
</dbReference>
<dbReference type="InterPro" id="IPR006703">
    <property type="entry name" value="G_AIG1"/>
</dbReference>
<dbReference type="GO" id="GO:0005525">
    <property type="term" value="F:GTP binding"/>
    <property type="evidence" value="ECO:0007669"/>
    <property type="project" value="UniProtKB-KW"/>
</dbReference>
<name>A0A9J7YME5_CYPCA</name>
<dbReference type="AlphaFoldDB" id="A0A9J7YME5"/>
<dbReference type="GeneTree" id="ENSGT00940000166743"/>
<keyword evidence="6" id="KW-1185">Reference proteome</keyword>
<reference evidence="5" key="1">
    <citation type="submission" date="2025-08" db="UniProtKB">
        <authorList>
            <consortium name="Ensembl"/>
        </authorList>
    </citation>
    <scope>IDENTIFICATION</scope>
</reference>
<keyword evidence="3" id="KW-0342">GTP-binding</keyword>
<evidence type="ECO:0000313" key="6">
    <source>
        <dbReference type="Proteomes" id="UP001108240"/>
    </source>
</evidence>
<proteinExistence type="inferred from homology"/>
<dbReference type="InterPro" id="IPR027417">
    <property type="entry name" value="P-loop_NTPase"/>
</dbReference>
<feature type="domain" description="AIG1-type G" evidence="4">
    <location>
        <begin position="16"/>
        <end position="227"/>
    </location>
</feature>
<evidence type="ECO:0000313" key="5">
    <source>
        <dbReference type="Ensembl" id="ENSCCRP00000121057.1"/>
    </source>
</evidence>
<dbReference type="PANTHER" id="PTHR10903">
    <property type="entry name" value="GTPASE, IMAP FAMILY MEMBER-RELATED"/>
    <property type="match status" value="1"/>
</dbReference>
<dbReference type="Proteomes" id="UP001108240">
    <property type="component" value="Unplaced"/>
</dbReference>
<dbReference type="PANTHER" id="PTHR10903:SF170">
    <property type="entry name" value="GTPASE IMAP FAMILY MEMBER 7"/>
    <property type="match status" value="1"/>
</dbReference>